<feature type="compositionally biased region" description="Gly residues" evidence="8">
    <location>
        <begin position="421"/>
        <end position="432"/>
    </location>
</feature>
<feature type="compositionally biased region" description="Acidic residues" evidence="8">
    <location>
        <begin position="309"/>
        <end position="333"/>
    </location>
</feature>
<name>A0A6P4ESL7_DRORH</name>
<feature type="region of interest" description="Disordered" evidence="8">
    <location>
        <begin position="290"/>
        <end position="341"/>
    </location>
</feature>
<comment type="similarity">
    <text evidence="2">Belongs to the CLUAP1 family.</text>
</comment>
<evidence type="ECO:0000256" key="3">
    <source>
        <dbReference type="ARBA" id="ARBA00022794"/>
    </source>
</evidence>
<dbReference type="AlphaFoldDB" id="A0A6P4ESL7"/>
<reference evidence="9" key="3">
    <citation type="submission" date="2025-05" db="UniProtKB">
        <authorList>
            <consortium name="EnsemblMetazoa"/>
        </authorList>
    </citation>
    <scope>IDENTIFICATION</scope>
</reference>
<evidence type="ECO:0000256" key="5">
    <source>
        <dbReference type="ARBA" id="ARBA00023069"/>
    </source>
</evidence>
<dbReference type="GeneID" id="108043775"/>
<accession>A0A6P4ESL7</accession>
<sequence>MSFKDVRDLGEHLKLLGFPRVFPLQSLANPHGSLASFHIVAELLQWLAGLMEPGATLPGGVDSEEQRVLLVRSATEFFVTKAAIRLNPRKLYAAAAVTAAELQKITRLLTAPGQSEADGDEEEQRDQYRSLNPVDIGDKMEELRKARELAADLTQRGTTIYELLSKELLNKEARLSQAQRPLELLSVERTLKNAIQASQVRLQSSRAQLEAAKVELNALGSKLQRRRAELERTRQRLEALHRIRPAHMAEFEDCEKELQQLFQRYFLRLHVRDALKSQLELRTKRATPIASPVLQKPAESSMPFIPEGLIEDDDDDDEDDEEDLDDEAEDDGGDAVSGLDMVVNGRSVFGLDSEIPDIRDEDKLMQQGTGHLSSAQGKRPGTATSRMRPTTGRSRKGAAGKGAAGPDGAGGDARAARGSRRGGGGAAGGGASGAHRNGRNGPGSSMLNSRDDDSSFGSSESELDVGEIMGMSGLSGMSAISGMSGMSNIALGAADDDFDLNSIDDISISKLTGELPLRPKTANKAEHHSDEDF</sequence>
<feature type="compositionally biased region" description="Basic and acidic residues" evidence="8">
    <location>
        <begin position="523"/>
        <end position="533"/>
    </location>
</feature>
<dbReference type="GO" id="GO:0060271">
    <property type="term" value="P:cilium assembly"/>
    <property type="evidence" value="ECO:0007669"/>
    <property type="project" value="TreeGrafter"/>
</dbReference>
<keyword evidence="3" id="KW-0970">Cilium biogenesis/degradation</keyword>
<evidence type="ECO:0000256" key="4">
    <source>
        <dbReference type="ARBA" id="ARBA00023054"/>
    </source>
</evidence>
<keyword evidence="4 7" id="KW-0175">Coiled coil</keyword>
<keyword evidence="10" id="KW-1185">Reference proteome</keyword>
<feature type="region of interest" description="Disordered" evidence="8">
    <location>
        <begin position="366"/>
        <end position="479"/>
    </location>
</feature>
<feature type="coiled-coil region" evidence="7">
    <location>
        <begin position="195"/>
        <end position="243"/>
    </location>
</feature>
<dbReference type="RefSeq" id="XP_016978068.1">
    <property type="nucleotide sequence ID" value="XM_017122579.1"/>
</dbReference>
<dbReference type="GO" id="GO:0005929">
    <property type="term" value="C:cilium"/>
    <property type="evidence" value="ECO:0007669"/>
    <property type="project" value="UniProtKB-SubCell"/>
</dbReference>
<feature type="compositionally biased region" description="Low complexity" evidence="8">
    <location>
        <begin position="469"/>
        <end position="479"/>
    </location>
</feature>
<dbReference type="Pfam" id="PF10234">
    <property type="entry name" value="Cluap1"/>
    <property type="match status" value="1"/>
</dbReference>
<dbReference type="GO" id="GO:0030992">
    <property type="term" value="C:intraciliary transport particle B"/>
    <property type="evidence" value="ECO:0007669"/>
    <property type="project" value="TreeGrafter"/>
</dbReference>
<organism evidence="11">
    <name type="scientific">Drosophila rhopaloa</name>
    <name type="common">Fruit fly</name>
    <dbReference type="NCBI Taxonomy" id="1041015"/>
    <lineage>
        <taxon>Eukaryota</taxon>
        <taxon>Metazoa</taxon>
        <taxon>Ecdysozoa</taxon>
        <taxon>Arthropoda</taxon>
        <taxon>Hexapoda</taxon>
        <taxon>Insecta</taxon>
        <taxon>Pterygota</taxon>
        <taxon>Neoptera</taxon>
        <taxon>Endopterygota</taxon>
        <taxon>Diptera</taxon>
        <taxon>Brachycera</taxon>
        <taxon>Muscomorpha</taxon>
        <taxon>Ephydroidea</taxon>
        <taxon>Drosophilidae</taxon>
        <taxon>Drosophila</taxon>
        <taxon>Sophophora</taxon>
    </lineage>
</organism>
<reference evidence="11" key="2">
    <citation type="submission" date="2025-04" db="UniProtKB">
        <authorList>
            <consortium name="RefSeq"/>
        </authorList>
    </citation>
    <scope>IDENTIFICATION</scope>
</reference>
<dbReference type="Proteomes" id="UP001652680">
    <property type="component" value="Unassembled WGS sequence"/>
</dbReference>
<evidence type="ECO:0000313" key="9">
    <source>
        <dbReference type="EnsemblMetazoa" id="XP_016978068.1"/>
    </source>
</evidence>
<keyword evidence="6" id="KW-0966">Cell projection</keyword>
<protein>
    <submittedName>
        <fullName evidence="11">Clusterin-associated protein 1</fullName>
    </submittedName>
</protein>
<gene>
    <name evidence="11" type="primary">LOC108043775</name>
    <name evidence="9" type="synonym">108043775</name>
</gene>
<dbReference type="GO" id="GO:0005815">
    <property type="term" value="C:microtubule organizing center"/>
    <property type="evidence" value="ECO:0007669"/>
    <property type="project" value="TreeGrafter"/>
</dbReference>
<dbReference type="EnsemblMetazoa" id="XM_017122579.2">
    <property type="protein sequence ID" value="XP_016978068.1"/>
    <property type="gene ID" value="LOC108043775"/>
</dbReference>
<keyword evidence="5" id="KW-0969">Cilium</keyword>
<evidence type="ECO:0000256" key="6">
    <source>
        <dbReference type="ARBA" id="ARBA00023273"/>
    </source>
</evidence>
<evidence type="ECO:0000313" key="10">
    <source>
        <dbReference type="Proteomes" id="UP001652680"/>
    </source>
</evidence>
<evidence type="ECO:0000256" key="2">
    <source>
        <dbReference type="ARBA" id="ARBA00008340"/>
    </source>
</evidence>
<feature type="compositionally biased region" description="Polar residues" evidence="8">
    <location>
        <begin position="366"/>
        <end position="388"/>
    </location>
</feature>
<feature type="compositionally biased region" description="Gly residues" evidence="8">
    <location>
        <begin position="399"/>
        <end position="411"/>
    </location>
</feature>
<evidence type="ECO:0000256" key="8">
    <source>
        <dbReference type="SAM" id="MobiDB-lite"/>
    </source>
</evidence>
<dbReference type="OrthoDB" id="438545at2759"/>
<comment type="subcellular location">
    <subcellularLocation>
        <location evidence="1">Cell projection</location>
        <location evidence="1">Cilium</location>
    </subcellularLocation>
</comment>
<reference evidence="10" key="1">
    <citation type="journal article" date="2021" name="Elife">
        <title>Highly contiguous assemblies of 101 drosophilid genomes.</title>
        <authorList>
            <person name="Kim B.Y."/>
            <person name="Wang J.R."/>
            <person name="Miller D.E."/>
            <person name="Barmina O."/>
            <person name="Delaney E."/>
            <person name="Thompson A."/>
            <person name="Comeault A.A."/>
            <person name="Peede D."/>
            <person name="D'Agostino E.R."/>
            <person name="Pelaez J."/>
            <person name="Aguilar J.M."/>
            <person name="Haji D."/>
            <person name="Matsunaga T."/>
            <person name="Armstrong E.E."/>
            <person name="Zych M."/>
            <person name="Ogawa Y."/>
            <person name="Stamenkovic-Radak M."/>
            <person name="Jelic M."/>
            <person name="Veselinovic M.S."/>
            <person name="Tanaskovic M."/>
            <person name="Eric P."/>
            <person name="Gao J.J."/>
            <person name="Katoh T.K."/>
            <person name="Toda M.J."/>
            <person name="Watabe H."/>
            <person name="Watada M."/>
            <person name="Davis J.S."/>
            <person name="Moyle L.C."/>
            <person name="Manoli G."/>
            <person name="Bertolini E."/>
            <person name="Kostal V."/>
            <person name="Hawley R.S."/>
            <person name="Takahashi A."/>
            <person name="Jones C.D."/>
            <person name="Price D.K."/>
            <person name="Whiteman N."/>
            <person name="Kopp A."/>
            <person name="Matute D.R."/>
            <person name="Petrov D.A."/>
        </authorList>
    </citation>
    <scope>NUCLEOTIDE SEQUENCE [LARGE SCALE GENOMIC DNA]</scope>
</reference>
<dbReference type="OMA" id="RIRPAHM"/>
<evidence type="ECO:0000256" key="7">
    <source>
        <dbReference type="SAM" id="Coils"/>
    </source>
</evidence>
<feature type="region of interest" description="Disordered" evidence="8">
    <location>
        <begin position="509"/>
        <end position="533"/>
    </location>
</feature>
<dbReference type="PANTHER" id="PTHR21547">
    <property type="entry name" value="CLUSTERIN ASSOCIATED PROTEIN 1"/>
    <property type="match status" value="1"/>
</dbReference>
<dbReference type="CTD" id="23059"/>
<proteinExistence type="inferred from homology"/>
<dbReference type="InterPro" id="IPR019366">
    <property type="entry name" value="Clusterin-associated_protein-1"/>
</dbReference>
<evidence type="ECO:0000256" key="1">
    <source>
        <dbReference type="ARBA" id="ARBA00004138"/>
    </source>
</evidence>
<dbReference type="PANTHER" id="PTHR21547:SF0">
    <property type="entry name" value="CLUSTERIN-ASSOCIATED PROTEIN 1"/>
    <property type="match status" value="1"/>
</dbReference>
<evidence type="ECO:0000313" key="11">
    <source>
        <dbReference type="RefSeq" id="XP_016978068.1"/>
    </source>
</evidence>